<gene>
    <name evidence="3" type="ORF">GCM10011360_02210</name>
</gene>
<reference evidence="4" key="1">
    <citation type="journal article" date="2019" name="Int. J. Syst. Evol. Microbiol.">
        <title>The Global Catalogue of Microorganisms (GCM) 10K type strain sequencing project: providing services to taxonomists for standard genome sequencing and annotation.</title>
        <authorList>
            <consortium name="The Broad Institute Genomics Platform"/>
            <consortium name="The Broad Institute Genome Sequencing Center for Infectious Disease"/>
            <person name="Wu L."/>
            <person name="Ma J."/>
        </authorList>
    </citation>
    <scope>NUCLEOTIDE SEQUENCE [LARGE SCALE GENOMIC DNA]</scope>
    <source>
        <strain evidence="4">CGMCC 1.12664</strain>
    </source>
</reference>
<dbReference type="SUPFAM" id="SSF53300">
    <property type="entry name" value="vWA-like"/>
    <property type="match status" value="1"/>
</dbReference>
<comment type="caution">
    <text evidence="3">The sequence shown here is derived from an EMBL/GenBank/DDBJ whole genome shotgun (WGS) entry which is preliminary data.</text>
</comment>
<evidence type="ECO:0000256" key="1">
    <source>
        <dbReference type="SAM" id="SignalP"/>
    </source>
</evidence>
<keyword evidence="1" id="KW-0732">Signal</keyword>
<proteinExistence type="predicted"/>
<feature type="signal peptide" evidence="1">
    <location>
        <begin position="1"/>
        <end position="25"/>
    </location>
</feature>
<feature type="chain" id="PRO_5037688434" description="VWFA domain-containing protein" evidence="1">
    <location>
        <begin position="26"/>
        <end position="245"/>
    </location>
</feature>
<dbReference type="SMART" id="SM00327">
    <property type="entry name" value="VWA"/>
    <property type="match status" value="1"/>
</dbReference>
<dbReference type="Gene3D" id="3.40.50.410">
    <property type="entry name" value="von Willebrand factor, type A domain"/>
    <property type="match status" value="1"/>
</dbReference>
<dbReference type="PROSITE" id="PS50234">
    <property type="entry name" value="VWFA"/>
    <property type="match status" value="1"/>
</dbReference>
<feature type="domain" description="VWFA" evidence="2">
    <location>
        <begin position="30"/>
        <end position="226"/>
    </location>
</feature>
<evidence type="ECO:0000259" key="2">
    <source>
        <dbReference type="PROSITE" id="PS50234"/>
    </source>
</evidence>
<protein>
    <recommendedName>
        <fullName evidence="2">VWFA domain-containing protein</fullName>
    </recommendedName>
</protein>
<dbReference type="Pfam" id="PF13519">
    <property type="entry name" value="VWA_2"/>
    <property type="match status" value="1"/>
</dbReference>
<dbReference type="RefSeq" id="WP_229737397.1">
    <property type="nucleotide sequence ID" value="NZ_BMFJ01000001.1"/>
</dbReference>
<evidence type="ECO:0000313" key="4">
    <source>
        <dbReference type="Proteomes" id="UP000612855"/>
    </source>
</evidence>
<organism evidence="3 4">
    <name type="scientific">Primorskyibacter flagellatus</name>
    <dbReference type="NCBI Taxonomy" id="1387277"/>
    <lineage>
        <taxon>Bacteria</taxon>
        <taxon>Pseudomonadati</taxon>
        <taxon>Pseudomonadota</taxon>
        <taxon>Alphaproteobacteria</taxon>
        <taxon>Rhodobacterales</taxon>
        <taxon>Roseobacteraceae</taxon>
        <taxon>Primorskyibacter</taxon>
    </lineage>
</organism>
<keyword evidence="4" id="KW-1185">Reference proteome</keyword>
<evidence type="ECO:0000313" key="3">
    <source>
        <dbReference type="EMBL" id="GGE16978.1"/>
    </source>
</evidence>
<accession>A0A916ZXE8</accession>
<dbReference type="Proteomes" id="UP000612855">
    <property type="component" value="Unassembled WGS sequence"/>
</dbReference>
<name>A0A916ZXE8_9RHOB</name>
<sequence length="245" mass="26285">MFRRTGLRILTLTAALAHATVPALADCNKDAMLVFDGSASMVEFVYEPGRGTRIAEARLAMAEAIPEIAPLRRIGLLVYGPGGADGCSGITLRFPPRQDAAEPIISAVDSLRPGGLTPLSSSVLRAAEVLEHRTKPGIIVVVTDGNETCGGRPCETGQVLSATSDDLTIHVIGFRVNVDYWAWNNPEQKALGHDDTVARCLADLNRGQYIRADTIEDLVKALTDTLGCALFSDLRTRPLRPRLPG</sequence>
<dbReference type="InterPro" id="IPR036465">
    <property type="entry name" value="vWFA_dom_sf"/>
</dbReference>
<dbReference type="EMBL" id="BMFJ01000001">
    <property type="protein sequence ID" value="GGE16978.1"/>
    <property type="molecule type" value="Genomic_DNA"/>
</dbReference>
<dbReference type="AlphaFoldDB" id="A0A916ZXE8"/>
<dbReference type="InterPro" id="IPR002035">
    <property type="entry name" value="VWF_A"/>
</dbReference>